<dbReference type="OrthoDB" id="3557691at2759"/>
<protein>
    <submittedName>
        <fullName evidence="3">Uncharacterized protein</fullName>
    </submittedName>
</protein>
<feature type="chain" id="PRO_5034320101" evidence="2">
    <location>
        <begin position="31"/>
        <end position="212"/>
    </location>
</feature>
<reference evidence="3" key="1">
    <citation type="submission" date="2021-02" db="EMBL/GenBank/DDBJ databases">
        <title>Genome sequence Cadophora malorum strain M34.</title>
        <authorList>
            <person name="Stefanovic E."/>
            <person name="Vu D."/>
            <person name="Scully C."/>
            <person name="Dijksterhuis J."/>
            <person name="Roader J."/>
            <person name="Houbraken J."/>
        </authorList>
    </citation>
    <scope>NUCLEOTIDE SEQUENCE</scope>
    <source>
        <strain evidence="3">M34</strain>
    </source>
</reference>
<sequence>MAFKLPNMSDRRWQYALLLLFSPLMAVSLAGSHLRNTFGNIDPADDTFKNPVTMGYPSKDEHDAPVFKVSSQEHFSFAEITEPHFPFYDHEVAKITDATFNKLKRFDDCIHQHIGYQGPSRHKLRLANQQCLADTFAELERLLVARGVEEIGYGGIDSDGDIWEEAGAHYVRARRGRDSGWFLVRKEGQQGEKDEEYPSRHQASALRPTSAV</sequence>
<feature type="region of interest" description="Disordered" evidence="1">
    <location>
        <begin position="188"/>
        <end position="212"/>
    </location>
</feature>
<dbReference type="Proteomes" id="UP000664132">
    <property type="component" value="Unassembled WGS sequence"/>
</dbReference>
<gene>
    <name evidence="3" type="ORF">IFR04_004045</name>
</gene>
<dbReference type="EMBL" id="JAFJYH010000043">
    <property type="protein sequence ID" value="KAG4422823.1"/>
    <property type="molecule type" value="Genomic_DNA"/>
</dbReference>
<name>A0A8H7WDM6_9HELO</name>
<evidence type="ECO:0000256" key="2">
    <source>
        <dbReference type="SAM" id="SignalP"/>
    </source>
</evidence>
<keyword evidence="2" id="KW-0732">Signal</keyword>
<dbReference type="AlphaFoldDB" id="A0A8H7WDM6"/>
<evidence type="ECO:0000313" key="4">
    <source>
        <dbReference type="Proteomes" id="UP000664132"/>
    </source>
</evidence>
<evidence type="ECO:0000256" key="1">
    <source>
        <dbReference type="SAM" id="MobiDB-lite"/>
    </source>
</evidence>
<feature type="signal peptide" evidence="2">
    <location>
        <begin position="1"/>
        <end position="30"/>
    </location>
</feature>
<accession>A0A8H7WDM6</accession>
<feature type="compositionally biased region" description="Basic and acidic residues" evidence="1">
    <location>
        <begin position="188"/>
        <end position="199"/>
    </location>
</feature>
<proteinExistence type="predicted"/>
<keyword evidence="4" id="KW-1185">Reference proteome</keyword>
<evidence type="ECO:0000313" key="3">
    <source>
        <dbReference type="EMBL" id="KAG4422823.1"/>
    </source>
</evidence>
<comment type="caution">
    <text evidence="3">The sequence shown here is derived from an EMBL/GenBank/DDBJ whole genome shotgun (WGS) entry which is preliminary data.</text>
</comment>
<organism evidence="3 4">
    <name type="scientific">Cadophora malorum</name>
    <dbReference type="NCBI Taxonomy" id="108018"/>
    <lineage>
        <taxon>Eukaryota</taxon>
        <taxon>Fungi</taxon>
        <taxon>Dikarya</taxon>
        <taxon>Ascomycota</taxon>
        <taxon>Pezizomycotina</taxon>
        <taxon>Leotiomycetes</taxon>
        <taxon>Helotiales</taxon>
        <taxon>Ploettnerulaceae</taxon>
        <taxon>Cadophora</taxon>
    </lineage>
</organism>